<gene>
    <name evidence="3" type="ORF">PQ455_17145</name>
</gene>
<dbReference type="InterPro" id="IPR012373">
    <property type="entry name" value="Ferrdict_sens_TM"/>
</dbReference>
<evidence type="ECO:0000313" key="4">
    <source>
        <dbReference type="Proteomes" id="UP001220395"/>
    </source>
</evidence>
<dbReference type="Gene3D" id="3.55.50.30">
    <property type="match status" value="1"/>
</dbReference>
<proteinExistence type="predicted"/>
<dbReference type="PANTHER" id="PTHR30273">
    <property type="entry name" value="PERIPLASMIC SIGNAL SENSOR AND SIGMA FACTOR ACTIVATOR FECR-RELATED"/>
    <property type="match status" value="1"/>
</dbReference>
<organism evidence="3 4">
    <name type="scientific">Sphingomonas naphthae</name>
    <dbReference type="NCBI Taxonomy" id="1813468"/>
    <lineage>
        <taxon>Bacteria</taxon>
        <taxon>Pseudomonadati</taxon>
        <taxon>Pseudomonadota</taxon>
        <taxon>Alphaproteobacteria</taxon>
        <taxon>Sphingomonadales</taxon>
        <taxon>Sphingomonadaceae</taxon>
        <taxon>Sphingomonas</taxon>
    </lineage>
</organism>
<name>A0ABY7TKS5_9SPHN</name>
<evidence type="ECO:0000259" key="1">
    <source>
        <dbReference type="Pfam" id="PF04773"/>
    </source>
</evidence>
<feature type="domain" description="FecR protein" evidence="1">
    <location>
        <begin position="107"/>
        <end position="197"/>
    </location>
</feature>
<reference evidence="3 4" key="1">
    <citation type="submission" date="2023-02" db="EMBL/GenBank/DDBJ databases">
        <title>Genome sequence of Sphingomonas naphthae.</title>
        <authorList>
            <person name="Kim S."/>
            <person name="Heo J."/>
            <person name="Kwon S.-W."/>
        </authorList>
    </citation>
    <scope>NUCLEOTIDE SEQUENCE [LARGE SCALE GENOMIC DNA]</scope>
    <source>
        <strain evidence="3 4">KACC 18716</strain>
    </source>
</reference>
<dbReference type="EMBL" id="CP117411">
    <property type="protein sequence ID" value="WCT73317.1"/>
    <property type="molecule type" value="Genomic_DNA"/>
</dbReference>
<dbReference type="RefSeq" id="WP_273687452.1">
    <property type="nucleotide sequence ID" value="NZ_CP117411.1"/>
</dbReference>
<keyword evidence="4" id="KW-1185">Reference proteome</keyword>
<dbReference type="PIRSF" id="PIRSF018266">
    <property type="entry name" value="FecR"/>
    <property type="match status" value="1"/>
</dbReference>
<protein>
    <submittedName>
        <fullName evidence="3">FecR domain-containing protein</fullName>
    </submittedName>
</protein>
<dbReference type="Gene3D" id="2.60.120.1440">
    <property type="match status" value="1"/>
</dbReference>
<evidence type="ECO:0000313" key="3">
    <source>
        <dbReference type="EMBL" id="WCT73317.1"/>
    </source>
</evidence>
<dbReference type="Pfam" id="PF16220">
    <property type="entry name" value="DUF4880"/>
    <property type="match status" value="1"/>
</dbReference>
<feature type="domain" description="FecR N-terminal" evidence="2">
    <location>
        <begin position="10"/>
        <end position="47"/>
    </location>
</feature>
<dbReference type="InterPro" id="IPR006860">
    <property type="entry name" value="FecR"/>
</dbReference>
<dbReference type="InterPro" id="IPR032623">
    <property type="entry name" value="FecR_N"/>
</dbReference>
<dbReference type="PANTHER" id="PTHR30273:SF2">
    <property type="entry name" value="PROTEIN FECR"/>
    <property type="match status" value="1"/>
</dbReference>
<sequence length="318" mass="34046">MDSTGTLAMEQAVDWHLRLADGGADVWRSFALWLEADPAHADAYDRLTIEEEALASPMIELPVAPPVVRPVWRGKAWKMSGWATGMAAAAAIGMAVLPTAQTARPYVVETAPGVQRTVTLADGTKVMLNGATRVVLDHADPRIATLESGEAVFDVHHDAEHPFEVVSGGVRLRDIGTVFNVRRAGPALDVAVAEGAVMFQPDHEAVLLKRGATLSMRDDDDSIMLDKIDAEGIGGWRDNRLEFHAVPLRRVAEDLRRTAGIDLAVAPKLADTAFTGSLRTDRPDDEVVATLTALAGARATRSGRGWTIAPRSAGVPQS</sequence>
<dbReference type="Pfam" id="PF04773">
    <property type="entry name" value="FecR"/>
    <property type="match status" value="1"/>
</dbReference>
<accession>A0ABY7TKS5</accession>
<dbReference type="Proteomes" id="UP001220395">
    <property type="component" value="Chromosome"/>
</dbReference>
<evidence type="ECO:0000259" key="2">
    <source>
        <dbReference type="Pfam" id="PF16220"/>
    </source>
</evidence>